<evidence type="ECO:0000313" key="2">
    <source>
        <dbReference type="Proteomes" id="UP000005226"/>
    </source>
</evidence>
<accession>A0A674PNX0</accession>
<dbReference type="Proteomes" id="UP000005226">
    <property type="component" value="Chromosome 1"/>
</dbReference>
<sequence length="105" mass="11173">EIGAARQLGMMIYGACADHRVFLQGSIINVSPAEVDSVAEGAAASLRVTLDSVSPLKKIVNQVCPVVYHIFTTIRHTVLKGAVSVMGAISVFKTYIRRTVLLGAC</sequence>
<name>A0A674PNX0_TAKRU</name>
<reference evidence="1 2" key="1">
    <citation type="journal article" date="2011" name="Genome Biol. Evol.">
        <title>Integration of the genetic map and genome assembly of fugu facilitates insights into distinct features of genome evolution in teleosts and mammals.</title>
        <authorList>
            <person name="Kai W."/>
            <person name="Kikuchi K."/>
            <person name="Tohari S."/>
            <person name="Chew A.K."/>
            <person name="Tay A."/>
            <person name="Fujiwara A."/>
            <person name="Hosoya S."/>
            <person name="Suetake H."/>
            <person name="Naruse K."/>
            <person name="Brenner S."/>
            <person name="Suzuki Y."/>
            <person name="Venkatesh B."/>
        </authorList>
    </citation>
    <scope>NUCLEOTIDE SEQUENCE [LARGE SCALE GENOMIC DNA]</scope>
</reference>
<evidence type="ECO:0000313" key="1">
    <source>
        <dbReference type="Ensembl" id="ENSTRUP00000087229.1"/>
    </source>
</evidence>
<proteinExistence type="predicted"/>
<keyword evidence="2" id="KW-1185">Reference proteome</keyword>
<dbReference type="Ensembl" id="ENSTRUT00000074728.1">
    <property type="protein sequence ID" value="ENSTRUP00000087229.1"/>
    <property type="gene ID" value="ENSTRUG00000029845.1"/>
</dbReference>
<protein>
    <submittedName>
        <fullName evidence="1">Uncharacterized protein</fullName>
    </submittedName>
</protein>
<reference evidence="1" key="2">
    <citation type="submission" date="2025-08" db="UniProtKB">
        <authorList>
            <consortium name="Ensembl"/>
        </authorList>
    </citation>
    <scope>IDENTIFICATION</scope>
</reference>
<organism evidence="1 2">
    <name type="scientific">Takifugu rubripes</name>
    <name type="common">Japanese pufferfish</name>
    <name type="synonym">Fugu rubripes</name>
    <dbReference type="NCBI Taxonomy" id="31033"/>
    <lineage>
        <taxon>Eukaryota</taxon>
        <taxon>Metazoa</taxon>
        <taxon>Chordata</taxon>
        <taxon>Craniata</taxon>
        <taxon>Vertebrata</taxon>
        <taxon>Euteleostomi</taxon>
        <taxon>Actinopterygii</taxon>
        <taxon>Neopterygii</taxon>
        <taxon>Teleostei</taxon>
        <taxon>Neoteleostei</taxon>
        <taxon>Acanthomorphata</taxon>
        <taxon>Eupercaria</taxon>
        <taxon>Tetraodontiformes</taxon>
        <taxon>Tetradontoidea</taxon>
        <taxon>Tetraodontidae</taxon>
        <taxon>Takifugu</taxon>
    </lineage>
</organism>
<dbReference type="AlphaFoldDB" id="A0A674PNX0"/>
<reference evidence="1" key="3">
    <citation type="submission" date="2025-09" db="UniProtKB">
        <authorList>
            <consortium name="Ensembl"/>
        </authorList>
    </citation>
    <scope>IDENTIFICATION</scope>
</reference>
<dbReference type="InParanoid" id="A0A674PNX0"/>